<dbReference type="Gene3D" id="1.10.630.10">
    <property type="entry name" value="Cytochrome P450"/>
    <property type="match status" value="1"/>
</dbReference>
<evidence type="ECO:0000313" key="1">
    <source>
        <dbReference type="EMBL" id="KAL2283456.1"/>
    </source>
</evidence>
<gene>
    <name evidence="1" type="ORF">FJTKL_09802</name>
</gene>
<accession>A0ABR4EM16</accession>
<organism evidence="1 2">
    <name type="scientific">Diaporthe vaccinii</name>
    <dbReference type="NCBI Taxonomy" id="105482"/>
    <lineage>
        <taxon>Eukaryota</taxon>
        <taxon>Fungi</taxon>
        <taxon>Dikarya</taxon>
        <taxon>Ascomycota</taxon>
        <taxon>Pezizomycotina</taxon>
        <taxon>Sordariomycetes</taxon>
        <taxon>Sordariomycetidae</taxon>
        <taxon>Diaporthales</taxon>
        <taxon>Diaporthaceae</taxon>
        <taxon>Diaporthe</taxon>
        <taxon>Diaporthe eres species complex</taxon>
    </lineage>
</organism>
<dbReference type="Proteomes" id="UP001600888">
    <property type="component" value="Unassembled WGS sequence"/>
</dbReference>
<comment type="caution">
    <text evidence="1">The sequence shown here is derived from an EMBL/GenBank/DDBJ whole genome shotgun (WGS) entry which is preliminary data.</text>
</comment>
<dbReference type="InterPro" id="IPR036396">
    <property type="entry name" value="Cyt_P450_sf"/>
</dbReference>
<dbReference type="EMBL" id="JBAWTH010000042">
    <property type="protein sequence ID" value="KAL2283456.1"/>
    <property type="molecule type" value="Genomic_DNA"/>
</dbReference>
<sequence>MTSYYLNSDQAVKALFDKSSAETSERPRWIVSNEQLCNKWNVLLLPASDARWKLQRKLIHSEMTSLPMANAGVPFLHFETA</sequence>
<protein>
    <recommendedName>
        <fullName evidence="3">Cytochrome P450</fullName>
    </recommendedName>
</protein>
<reference evidence="1 2" key="1">
    <citation type="submission" date="2024-03" db="EMBL/GenBank/DDBJ databases">
        <title>A high-quality draft genome sequence of Diaporthe vaccinii, a causative agent of upright dieback and viscid rot disease in cranberry plants.</title>
        <authorList>
            <person name="Sarrasin M."/>
            <person name="Lang B.F."/>
            <person name="Burger G."/>
        </authorList>
    </citation>
    <scope>NUCLEOTIDE SEQUENCE [LARGE SCALE GENOMIC DNA]</scope>
    <source>
        <strain evidence="1 2">IS7</strain>
    </source>
</reference>
<evidence type="ECO:0008006" key="3">
    <source>
        <dbReference type="Google" id="ProtNLM"/>
    </source>
</evidence>
<name>A0ABR4EM16_9PEZI</name>
<proteinExistence type="predicted"/>
<evidence type="ECO:0000313" key="2">
    <source>
        <dbReference type="Proteomes" id="UP001600888"/>
    </source>
</evidence>
<keyword evidence="2" id="KW-1185">Reference proteome</keyword>